<name>A0A484F492_9EURY</name>
<organism evidence="1 2">
    <name type="scientific">Methanimicrococcus blatticola</name>
    <dbReference type="NCBI Taxonomy" id="91560"/>
    <lineage>
        <taxon>Archaea</taxon>
        <taxon>Methanobacteriati</taxon>
        <taxon>Methanobacteriota</taxon>
        <taxon>Stenosarchaea group</taxon>
        <taxon>Methanomicrobia</taxon>
        <taxon>Methanosarcinales</taxon>
        <taxon>Methanosarcinaceae</taxon>
        <taxon>Methanimicrococcus</taxon>
    </lineage>
</organism>
<sequence>MAVDMKKYLGDFIAANSLFEKNENLVLPEVTVSPDLIKVMMINEVSPKNPADDFYAVGAPDYMATTKMLFQSAGIEIETAADLLALGIYVTNAVKTPKTEYAIETKTIMNHVPILEKEFELFPNLKAVMLMGDVAKKSFNAIVKKKTKKPVIPSGSTYKLRKEKYYYGDIRVFPSYIMTGGNILIEKSKVVMVAEDLKEMEALL</sequence>
<comment type="caution">
    <text evidence="1">The sequence shown here is derived from an EMBL/GenBank/DDBJ whole genome shotgun (WGS) entry which is preliminary data.</text>
</comment>
<proteinExistence type="predicted"/>
<dbReference type="SUPFAM" id="SSF52141">
    <property type="entry name" value="Uracil-DNA glycosylase-like"/>
    <property type="match status" value="1"/>
</dbReference>
<dbReference type="Proteomes" id="UP000294855">
    <property type="component" value="Unassembled WGS sequence"/>
</dbReference>
<evidence type="ECO:0000313" key="2">
    <source>
        <dbReference type="Proteomes" id="UP000294855"/>
    </source>
</evidence>
<dbReference type="RefSeq" id="WP_223611017.1">
    <property type="nucleotide sequence ID" value="NZ_JAHDUW010000004.1"/>
</dbReference>
<keyword evidence="2" id="KW-1185">Reference proteome</keyword>
<dbReference type="InterPro" id="IPR036895">
    <property type="entry name" value="Uracil-DNA_glycosylase-like_sf"/>
</dbReference>
<gene>
    <name evidence="1" type="ORF">C7391_1239</name>
</gene>
<accession>A0A484F492</accession>
<evidence type="ECO:0000313" key="1">
    <source>
        <dbReference type="EMBL" id="TDQ68298.1"/>
    </source>
</evidence>
<dbReference type="Gene3D" id="3.40.470.10">
    <property type="entry name" value="Uracil-DNA glycosylase-like domain"/>
    <property type="match status" value="1"/>
</dbReference>
<protein>
    <submittedName>
        <fullName evidence="1">Uracil DNA glycosylase superfamily protein</fullName>
    </submittedName>
</protein>
<reference evidence="1 2" key="1">
    <citation type="submission" date="2019-03" db="EMBL/GenBank/DDBJ databases">
        <title>Genomic Encyclopedia of Type Strains, Phase IV (KMG-IV): sequencing the most valuable type-strain genomes for metagenomic binning, comparative biology and taxonomic classification.</title>
        <authorList>
            <person name="Goeker M."/>
        </authorList>
    </citation>
    <scope>NUCLEOTIDE SEQUENCE [LARGE SCALE GENOMIC DNA]</scope>
    <source>
        <strain evidence="1 2">DSM 13328</strain>
    </source>
</reference>
<dbReference type="AlphaFoldDB" id="A0A484F492"/>
<dbReference type="EMBL" id="SNYS01000009">
    <property type="protein sequence ID" value="TDQ68298.1"/>
    <property type="molecule type" value="Genomic_DNA"/>
</dbReference>